<reference evidence="2" key="2">
    <citation type="journal article" date="2019" name="Int. J. Infect. Dis.">
        <title>Characterization of a community-acquired methicillin-resistant sequence type 338 Staphylococcus aureus strain containing a staphylococcal cassette chromosome mec type VT.</title>
        <authorList>
            <person name="Chen Y."/>
            <person name="Hong J."/>
            <person name="Chen Y."/>
            <person name="Wang H."/>
            <person name="Yu Y."/>
            <person name="Qu T."/>
        </authorList>
    </citation>
    <scope>NUCLEOTIDE SEQUENCE</scope>
    <source>
        <strain evidence="2">LQ41</strain>
    </source>
</reference>
<proteinExistence type="predicted"/>
<dbReference type="EMBL" id="CP023391">
    <property type="protein sequence ID" value="ATC72134.1"/>
    <property type="molecule type" value="Genomic_DNA"/>
</dbReference>
<organism evidence="2">
    <name type="scientific">Staphylococcus aureus</name>
    <dbReference type="NCBI Taxonomy" id="1280"/>
    <lineage>
        <taxon>Bacteria</taxon>
        <taxon>Bacillati</taxon>
        <taxon>Bacillota</taxon>
        <taxon>Bacilli</taxon>
        <taxon>Bacillales</taxon>
        <taxon>Staphylococcaceae</taxon>
        <taxon>Staphylococcus</taxon>
    </lineage>
</organism>
<gene>
    <name evidence="1" type="ORF">CNH36_11020</name>
    <name evidence="2" type="ORF">GAY51_05970</name>
</gene>
<reference evidence="1 3" key="1">
    <citation type="submission" date="2017-09" db="EMBL/GenBank/DDBJ databases">
        <title>A single nucleotide polymorphism in the Staphylococcus aureus virulence regulator SaeR abolishes pathogenesis.</title>
        <authorList>
            <person name="Copin R.J."/>
            <person name="Sause W."/>
            <person name="Shopsin B."/>
            <person name="Torres V.J."/>
        </authorList>
    </citation>
    <scope>NUCLEOTIDE SEQUENCE [LARGE SCALE GENOMIC DNA]</scope>
    <source>
        <strain evidence="3">Newman</strain>
        <strain evidence="1">Newman_D2C</strain>
    </source>
</reference>
<accession>A0A6A9GUN3</accession>
<dbReference type="AlphaFoldDB" id="A0A6A9GUN3"/>
<sequence>MKRVTYIVLHSSKDRKHTASEVGKCCQYQVSKISEMYNRVKMKSFYYIIDKYKKGIVIYVCISK</sequence>
<evidence type="ECO:0000313" key="1">
    <source>
        <dbReference type="EMBL" id="ATC72134.1"/>
    </source>
</evidence>
<evidence type="ECO:0000313" key="3">
    <source>
        <dbReference type="Proteomes" id="UP000217245"/>
    </source>
</evidence>
<evidence type="ECO:0000313" key="2">
    <source>
        <dbReference type="EMBL" id="MUG83190.1"/>
    </source>
</evidence>
<name>A0A6A9GUN3_STAAU</name>
<dbReference type="EMBL" id="WFIJ01000007">
    <property type="protein sequence ID" value="MUG83190.1"/>
    <property type="molecule type" value="Genomic_DNA"/>
</dbReference>
<dbReference type="Proteomes" id="UP000217245">
    <property type="component" value="Chromosome"/>
</dbReference>
<protein>
    <submittedName>
        <fullName evidence="2">Uncharacterized protein</fullName>
    </submittedName>
</protein>